<dbReference type="Proteomes" id="UP001200313">
    <property type="component" value="Unassembled WGS sequence"/>
</dbReference>
<gene>
    <name evidence="1" type="ORF">L0P79_04570</name>
</gene>
<accession>A0ABS9M7I9</accession>
<evidence type="ECO:0000313" key="2">
    <source>
        <dbReference type="Proteomes" id="UP001200313"/>
    </source>
</evidence>
<keyword evidence="2" id="KW-1185">Reference proteome</keyword>
<evidence type="ECO:0000313" key="1">
    <source>
        <dbReference type="EMBL" id="MCG4526349.1"/>
    </source>
</evidence>
<proteinExistence type="predicted"/>
<reference evidence="1 2" key="1">
    <citation type="submission" date="2022-01" db="EMBL/GenBank/DDBJ databases">
        <title>Collection of gut derived symbiotic bacterial strains cultured from healthy donors.</title>
        <authorList>
            <person name="Lin H."/>
            <person name="Kohout C."/>
            <person name="Waligurski E."/>
            <person name="Pamer E.G."/>
        </authorList>
    </citation>
    <scope>NUCLEOTIDE SEQUENCE [LARGE SCALE GENOMIC DNA]</scope>
    <source>
        <strain evidence="1 2">DFI.3.7</strain>
    </source>
</reference>
<name>A0ABS9M7I9_9FIRM</name>
<comment type="caution">
    <text evidence="1">The sequence shown here is derived from an EMBL/GenBank/DDBJ whole genome shotgun (WGS) entry which is preliminary data.</text>
</comment>
<dbReference type="EMBL" id="JAKNJB010000006">
    <property type="protein sequence ID" value="MCG4526349.1"/>
    <property type="molecule type" value="Genomic_DNA"/>
</dbReference>
<organism evidence="1 2">
    <name type="scientific">Intestinimonas massiliensis</name>
    <name type="common">ex Afouda et al. 2020</name>
    <dbReference type="NCBI Taxonomy" id="1673721"/>
    <lineage>
        <taxon>Bacteria</taxon>
        <taxon>Bacillati</taxon>
        <taxon>Bacillota</taxon>
        <taxon>Clostridia</taxon>
        <taxon>Eubacteriales</taxon>
        <taxon>Intestinimonas</taxon>
    </lineage>
</organism>
<sequence>MEIKKFGAMFLDGLRVGPGVTYDRYLSGSSCPKITFGSVPNEDCCIRWIKVGNLWVSTEVFCTNISYQELLQSGFIEGKPVRIGGRQYLCRSLDLTPETKAGCGMNDNEWTDILYETGDCGNIWPVARGGFWGKGCTPDGLQYIAQPSYWDMEILLTAKSDYRNPEIGFRPVLEPMDFILDESLLGRQIAVYYKTSHGVAAIGGRLRAYTDYELVLDGDDSNYDKSVYKDIACINGCIAYVDRACVDSVQLEPEVPAT</sequence>
<dbReference type="RefSeq" id="WP_238073371.1">
    <property type="nucleotide sequence ID" value="NZ_JAKNJB010000006.1"/>
</dbReference>
<protein>
    <submittedName>
        <fullName evidence="1">Uncharacterized protein</fullName>
    </submittedName>
</protein>